<keyword evidence="7" id="KW-1278">Translocase</keyword>
<gene>
    <name evidence="10" type="ORF">SAMN07250955_11646</name>
</gene>
<keyword evidence="2" id="KW-1003">Cell membrane</keyword>
<dbReference type="Pfam" id="PF00005">
    <property type="entry name" value="ABC_tran"/>
    <property type="match status" value="2"/>
</dbReference>
<evidence type="ECO:0000259" key="9">
    <source>
        <dbReference type="PROSITE" id="PS50893"/>
    </source>
</evidence>
<dbReference type="CDD" id="cd03216">
    <property type="entry name" value="ABC_Carb_Monos_I"/>
    <property type="match status" value="1"/>
</dbReference>
<dbReference type="CDD" id="cd03215">
    <property type="entry name" value="ABC_Carb_Monos_II"/>
    <property type="match status" value="1"/>
</dbReference>
<dbReference type="OrthoDB" id="7283113at2"/>
<keyword evidence="6 10" id="KW-0067">ATP-binding</keyword>
<keyword evidence="8" id="KW-0472">Membrane</keyword>
<dbReference type="PROSITE" id="PS50893">
    <property type="entry name" value="ABC_TRANSPORTER_2"/>
    <property type="match status" value="2"/>
</dbReference>
<evidence type="ECO:0000256" key="6">
    <source>
        <dbReference type="ARBA" id="ARBA00022840"/>
    </source>
</evidence>
<dbReference type="SUPFAM" id="SSF52540">
    <property type="entry name" value="P-loop containing nucleoside triphosphate hydrolases"/>
    <property type="match status" value="2"/>
</dbReference>
<keyword evidence="1" id="KW-0813">Transport</keyword>
<dbReference type="InterPro" id="IPR003439">
    <property type="entry name" value="ABC_transporter-like_ATP-bd"/>
</dbReference>
<feature type="domain" description="ABC transporter" evidence="9">
    <location>
        <begin position="255"/>
        <end position="498"/>
    </location>
</feature>
<dbReference type="GO" id="GO:0016887">
    <property type="term" value="F:ATP hydrolysis activity"/>
    <property type="evidence" value="ECO:0007669"/>
    <property type="project" value="InterPro"/>
</dbReference>
<evidence type="ECO:0000256" key="3">
    <source>
        <dbReference type="ARBA" id="ARBA00022597"/>
    </source>
</evidence>
<evidence type="ECO:0000256" key="1">
    <source>
        <dbReference type="ARBA" id="ARBA00022448"/>
    </source>
</evidence>
<dbReference type="PANTHER" id="PTHR43790:SF1">
    <property type="entry name" value="XYLOSE IMPORT ATP-BINDING PROTEIN XYLG"/>
    <property type="match status" value="1"/>
</dbReference>
<dbReference type="RefSeq" id="WP_088562714.1">
    <property type="nucleotide sequence ID" value="NZ_FYEH01000016.1"/>
</dbReference>
<feature type="domain" description="ABC transporter" evidence="9">
    <location>
        <begin position="6"/>
        <end position="242"/>
    </location>
</feature>
<reference evidence="10 11" key="1">
    <citation type="submission" date="2017-06" db="EMBL/GenBank/DDBJ databases">
        <authorList>
            <person name="Kim H.J."/>
            <person name="Triplett B.A."/>
        </authorList>
    </citation>
    <scope>NUCLEOTIDE SEQUENCE [LARGE SCALE GENOMIC DNA]</scope>
    <source>
        <strain evidence="10 11">B29T1</strain>
    </source>
</reference>
<dbReference type="EMBL" id="FYEH01000016">
    <property type="protein sequence ID" value="SNB77235.1"/>
    <property type="molecule type" value="Genomic_DNA"/>
</dbReference>
<keyword evidence="4" id="KW-0677">Repeat</keyword>
<evidence type="ECO:0000256" key="5">
    <source>
        <dbReference type="ARBA" id="ARBA00022741"/>
    </source>
</evidence>
<keyword evidence="5" id="KW-0547">Nucleotide-binding</keyword>
<organism evidence="10 11">
    <name type="scientific">Arboricoccus pini</name>
    <dbReference type="NCBI Taxonomy" id="1963835"/>
    <lineage>
        <taxon>Bacteria</taxon>
        <taxon>Pseudomonadati</taxon>
        <taxon>Pseudomonadota</taxon>
        <taxon>Alphaproteobacteria</taxon>
        <taxon>Geminicoccales</taxon>
        <taxon>Geminicoccaceae</taxon>
        <taxon>Arboricoccus</taxon>
    </lineage>
</organism>
<evidence type="ECO:0000256" key="2">
    <source>
        <dbReference type="ARBA" id="ARBA00022475"/>
    </source>
</evidence>
<dbReference type="PANTHER" id="PTHR43790">
    <property type="entry name" value="CARBOHYDRATE TRANSPORT ATP-BINDING PROTEIN MG119-RELATED"/>
    <property type="match status" value="1"/>
</dbReference>
<evidence type="ECO:0000256" key="4">
    <source>
        <dbReference type="ARBA" id="ARBA00022737"/>
    </source>
</evidence>
<dbReference type="Proteomes" id="UP000197065">
    <property type="component" value="Unassembled WGS sequence"/>
</dbReference>
<dbReference type="GO" id="GO:0005524">
    <property type="term" value="F:ATP binding"/>
    <property type="evidence" value="ECO:0007669"/>
    <property type="project" value="UniProtKB-KW"/>
</dbReference>
<evidence type="ECO:0000313" key="11">
    <source>
        <dbReference type="Proteomes" id="UP000197065"/>
    </source>
</evidence>
<keyword evidence="3" id="KW-0762">Sugar transport</keyword>
<proteinExistence type="predicted"/>
<dbReference type="InterPro" id="IPR050107">
    <property type="entry name" value="ABC_carbohydrate_import_ATPase"/>
</dbReference>
<evidence type="ECO:0000256" key="7">
    <source>
        <dbReference type="ARBA" id="ARBA00022967"/>
    </source>
</evidence>
<sequence length="498" mass="54158">MPDAFIELRQATKRFAGVLALDKIDFTLNAGEIHCLAGENGSGKSTLIKLIAGVYRADGGEVRIGGRARPHLTPKEAIAAGVQVIYQDFSLFPNLKVAENLALNTLLHENRKTVAWSRVRELGRQALARLGIDIDLDAEVGSLSTAQRQLVAIARALMADVRLIIMDEPTTALTGREVDALFKIVRDIQAKGIAVLFVSHKMREMLEISERITVFRNGRKVAEGPTAEFDEASITRHMTGRDIDQSAFEWTGDTMAMPRLEVEGLAVPGIVEPTSFAIQAGEIVGLAGLLGAGRTELATALFGMRPDHEGEIRIDGVKVNPRSVEEAIEAGIAYVPEDRLTEGLFLTQSIERNFCASILDRLTRGLLLQSGQIREASLKTVDEMQVATPDVVRPVIQLSGGNAQRVLIGRWLLTGPKILILNGPTVGVDVGSKELIHKQLRALARERGLSILMISDDLPELVHNSNRILLMHKGAIVETLASASVNEDQLAAKLKALR</sequence>
<dbReference type="InterPro" id="IPR017871">
    <property type="entry name" value="ABC_transporter-like_CS"/>
</dbReference>
<dbReference type="SMART" id="SM00382">
    <property type="entry name" value="AAA"/>
    <property type="match status" value="2"/>
</dbReference>
<dbReference type="AlphaFoldDB" id="A0A212RX01"/>
<name>A0A212RX01_9PROT</name>
<accession>A0A212RX01</accession>
<dbReference type="InterPro" id="IPR003593">
    <property type="entry name" value="AAA+_ATPase"/>
</dbReference>
<evidence type="ECO:0000313" key="10">
    <source>
        <dbReference type="EMBL" id="SNB77235.1"/>
    </source>
</evidence>
<keyword evidence="11" id="KW-1185">Reference proteome</keyword>
<protein>
    <submittedName>
        <fullName evidence="10">Monosaccharide ABC transporter ATP-binding protein, CUT2 family</fullName>
    </submittedName>
</protein>
<evidence type="ECO:0000256" key="8">
    <source>
        <dbReference type="ARBA" id="ARBA00023136"/>
    </source>
</evidence>
<dbReference type="Gene3D" id="3.40.50.300">
    <property type="entry name" value="P-loop containing nucleotide triphosphate hydrolases"/>
    <property type="match status" value="2"/>
</dbReference>
<dbReference type="PROSITE" id="PS00211">
    <property type="entry name" value="ABC_TRANSPORTER_1"/>
    <property type="match status" value="1"/>
</dbReference>
<dbReference type="InterPro" id="IPR027417">
    <property type="entry name" value="P-loop_NTPase"/>
</dbReference>